<feature type="compositionally biased region" description="Low complexity" evidence="2">
    <location>
        <begin position="144"/>
        <end position="163"/>
    </location>
</feature>
<dbReference type="GO" id="GO:0008198">
    <property type="term" value="F:ferrous iron binding"/>
    <property type="evidence" value="ECO:0007669"/>
    <property type="project" value="TreeGrafter"/>
</dbReference>
<feature type="region of interest" description="Disordered" evidence="2">
    <location>
        <begin position="1"/>
        <end position="41"/>
    </location>
</feature>
<proteinExistence type="predicted"/>
<protein>
    <submittedName>
        <fullName evidence="4">Oxoglutarate/iron-dependent dioxygenase</fullName>
    </submittedName>
</protein>
<feature type="binding site" evidence="1">
    <location>
        <position position="236"/>
    </location>
    <ligand>
        <name>2-oxoglutarate</name>
        <dbReference type="ChEBI" id="CHEBI:16810"/>
    </ligand>
</feature>
<dbReference type="SUPFAM" id="SSF51197">
    <property type="entry name" value="Clavaminate synthase-like"/>
    <property type="match status" value="1"/>
</dbReference>
<reference evidence="4" key="1">
    <citation type="submission" date="2022-11" db="EMBL/GenBank/DDBJ databases">
        <authorList>
            <person name="Petersen C."/>
        </authorList>
    </citation>
    <scope>NUCLEOTIDE SEQUENCE</scope>
    <source>
        <strain evidence="4">IBT 34128</strain>
    </source>
</reference>
<accession>A0A9W9KD08</accession>
<evidence type="ECO:0000313" key="4">
    <source>
        <dbReference type="EMBL" id="KAJ5101311.1"/>
    </source>
</evidence>
<keyword evidence="4" id="KW-0223">Dioxygenase</keyword>
<dbReference type="AlphaFoldDB" id="A0A9W9KD08"/>
<dbReference type="EMBL" id="JAPMSZ010000005">
    <property type="protein sequence ID" value="KAJ5101311.1"/>
    <property type="molecule type" value="Genomic_DNA"/>
</dbReference>
<feature type="binding site" evidence="1">
    <location>
        <position position="251"/>
    </location>
    <ligand>
        <name>substrate</name>
    </ligand>
</feature>
<feature type="binding site" evidence="1">
    <location>
        <position position="380"/>
    </location>
    <ligand>
        <name>2-oxoglutarate</name>
        <dbReference type="ChEBI" id="CHEBI:16810"/>
    </ligand>
</feature>
<evidence type="ECO:0000259" key="3">
    <source>
        <dbReference type="PROSITE" id="PS51471"/>
    </source>
</evidence>
<feature type="binding site" evidence="1">
    <location>
        <position position="382"/>
    </location>
    <ligand>
        <name>2-oxoglutarate</name>
        <dbReference type="ChEBI" id="CHEBI:16810"/>
    </ligand>
</feature>
<dbReference type="PANTHER" id="PTHR31573:SF1">
    <property type="entry name" value="DNA OXIDATIVE DEMETHYLASE ALKBH2"/>
    <property type="match status" value="1"/>
</dbReference>
<evidence type="ECO:0000313" key="5">
    <source>
        <dbReference type="Proteomes" id="UP001141434"/>
    </source>
</evidence>
<feature type="binding site" evidence="1">
    <location>
        <position position="362"/>
    </location>
    <ligand>
        <name>2-oxoglutarate</name>
        <dbReference type="ChEBI" id="CHEBI:16810"/>
    </ligand>
</feature>
<dbReference type="GO" id="GO:0035516">
    <property type="term" value="F:broad specificity oxidative DNA demethylase activity"/>
    <property type="evidence" value="ECO:0007669"/>
    <property type="project" value="TreeGrafter"/>
</dbReference>
<gene>
    <name evidence="4" type="ORF">NUU61_003533</name>
</gene>
<dbReference type="PROSITE" id="PS51471">
    <property type="entry name" value="FE2OG_OXY"/>
    <property type="match status" value="1"/>
</dbReference>
<reference evidence="4" key="2">
    <citation type="journal article" date="2023" name="IMA Fungus">
        <title>Comparative genomic study of the Penicillium genus elucidates a diverse pangenome and 15 lateral gene transfer events.</title>
        <authorList>
            <person name="Petersen C."/>
            <person name="Sorensen T."/>
            <person name="Nielsen M.R."/>
            <person name="Sondergaard T.E."/>
            <person name="Sorensen J.L."/>
            <person name="Fitzpatrick D.A."/>
            <person name="Frisvad J.C."/>
            <person name="Nielsen K.L."/>
        </authorList>
    </citation>
    <scope>NUCLEOTIDE SEQUENCE</scope>
    <source>
        <strain evidence="4">IBT 34128</strain>
    </source>
</reference>
<feature type="binding site" evidence="1">
    <location>
        <position position="238"/>
    </location>
    <ligand>
        <name>2-oxoglutarate</name>
        <dbReference type="ChEBI" id="CHEBI:16810"/>
    </ligand>
</feature>
<keyword evidence="4" id="KW-0560">Oxidoreductase</keyword>
<dbReference type="InterPro" id="IPR032852">
    <property type="entry name" value="ALKBH2"/>
</dbReference>
<feature type="region of interest" description="Disordered" evidence="2">
    <location>
        <begin position="284"/>
        <end position="303"/>
    </location>
</feature>
<evidence type="ECO:0000256" key="1">
    <source>
        <dbReference type="PIRSR" id="PIRSR632852-1"/>
    </source>
</evidence>
<feature type="region of interest" description="Disordered" evidence="2">
    <location>
        <begin position="138"/>
        <end position="184"/>
    </location>
</feature>
<dbReference type="Proteomes" id="UP001141434">
    <property type="component" value="Unassembled WGS sequence"/>
</dbReference>
<feature type="binding site" evidence="1">
    <location>
        <position position="376"/>
    </location>
    <ligand>
        <name>2-oxoglutarate</name>
        <dbReference type="ChEBI" id="CHEBI:16810"/>
    </ligand>
</feature>
<dbReference type="RefSeq" id="XP_056512142.1">
    <property type="nucleotide sequence ID" value="XM_056654115.1"/>
</dbReference>
<evidence type="ECO:0000256" key="2">
    <source>
        <dbReference type="SAM" id="MobiDB-lite"/>
    </source>
</evidence>
<dbReference type="Gene3D" id="2.60.120.590">
    <property type="entry name" value="Alpha-ketoglutarate-dependent dioxygenase AlkB-like"/>
    <property type="match status" value="1"/>
</dbReference>
<name>A0A9W9KD08_9EURO</name>
<dbReference type="GO" id="GO:0006307">
    <property type="term" value="P:DNA alkylation repair"/>
    <property type="evidence" value="ECO:0007669"/>
    <property type="project" value="TreeGrafter"/>
</dbReference>
<dbReference type="GO" id="GO:0051747">
    <property type="term" value="F:cytosine C-5 DNA demethylase activity"/>
    <property type="evidence" value="ECO:0007669"/>
    <property type="project" value="TreeGrafter"/>
</dbReference>
<dbReference type="OrthoDB" id="545910at2759"/>
<dbReference type="GeneID" id="81393283"/>
<keyword evidence="5" id="KW-1185">Reference proteome</keyword>
<dbReference type="InterPro" id="IPR027450">
    <property type="entry name" value="AlkB-like"/>
</dbReference>
<dbReference type="PANTHER" id="PTHR31573">
    <property type="entry name" value="ALPHA-KETOGLUTARATE-DEPENDENT DIOXYGENASE ALKB HOMOLOG 2"/>
    <property type="match status" value="1"/>
</dbReference>
<dbReference type="Pfam" id="PF13532">
    <property type="entry name" value="2OG-FeII_Oxy_2"/>
    <property type="match status" value="1"/>
</dbReference>
<comment type="caution">
    <text evidence="4">The sequence shown here is derived from an EMBL/GenBank/DDBJ whole genome shotgun (WGS) entry which is preliminary data.</text>
</comment>
<feature type="domain" description="Fe2OG dioxygenase" evidence="3">
    <location>
        <begin position="229"/>
        <end position="385"/>
    </location>
</feature>
<dbReference type="InterPro" id="IPR005123">
    <property type="entry name" value="Oxoglu/Fe-dep_dioxygenase_dom"/>
</dbReference>
<sequence>MPKRTLDAFFQPSPEISSKRSKADSPPTNEETNGPPGRHATYPFDILNLPSHIESGLVHATPAHPPRAIRNQPQLDLLHFQPYISRATANELFRFLRRGLPFYRVRYSARRGDTETVINTPRFTTVFGVDATSKFVSASTVPGTSNLSHTPTPPTTTTTSSSNRSDDTNNNDKGTKPAIDTNNLILVDATTNTPIPPTKYQHAPRPIPPCLDILRQQVEAAAGNTDKNSYNFCLVNYYASGDDSIAFHADDERFLGRDPSIASLSLGGERDFVMKHKPFPAAAAATTTTTTTTTTGAVGGSTSSVGGTIAASSSMRGGTSNSVSAFASPTSLNGNATPQIKMGLASGDMVVMQGPTQAHWLHSIPKRKSAEAGKGRINITFRRAVVPGGTNNYYHYNVGEGGVYRWEEKERRMVLT</sequence>
<organism evidence="4 5">
    <name type="scientific">Penicillium alfredii</name>
    <dbReference type="NCBI Taxonomy" id="1506179"/>
    <lineage>
        <taxon>Eukaryota</taxon>
        <taxon>Fungi</taxon>
        <taxon>Dikarya</taxon>
        <taxon>Ascomycota</taxon>
        <taxon>Pezizomycotina</taxon>
        <taxon>Eurotiomycetes</taxon>
        <taxon>Eurotiomycetidae</taxon>
        <taxon>Eurotiales</taxon>
        <taxon>Aspergillaceae</taxon>
        <taxon>Penicillium</taxon>
    </lineage>
</organism>
<dbReference type="InterPro" id="IPR037151">
    <property type="entry name" value="AlkB-like_sf"/>
</dbReference>
<feature type="binding site" evidence="1">
    <location>
        <position position="248"/>
    </location>
    <ligand>
        <name>2-oxoglutarate</name>
        <dbReference type="ChEBI" id="CHEBI:16810"/>
    </ligand>
</feature>